<evidence type="ECO:0000313" key="2">
    <source>
        <dbReference type="EMBL" id="KAK4496661.1"/>
    </source>
</evidence>
<dbReference type="InterPro" id="IPR036291">
    <property type="entry name" value="NAD(P)-bd_dom_sf"/>
</dbReference>
<dbReference type="PANTHER" id="PTHR47534">
    <property type="entry name" value="YALI0E05731P"/>
    <property type="match status" value="1"/>
</dbReference>
<organism evidence="2 3">
    <name type="scientific">Zasmidium cellare</name>
    <name type="common">Wine cellar mold</name>
    <name type="synonym">Racodium cellare</name>
    <dbReference type="NCBI Taxonomy" id="395010"/>
    <lineage>
        <taxon>Eukaryota</taxon>
        <taxon>Fungi</taxon>
        <taxon>Dikarya</taxon>
        <taxon>Ascomycota</taxon>
        <taxon>Pezizomycotina</taxon>
        <taxon>Dothideomycetes</taxon>
        <taxon>Dothideomycetidae</taxon>
        <taxon>Mycosphaerellales</taxon>
        <taxon>Mycosphaerellaceae</taxon>
        <taxon>Zasmidium</taxon>
    </lineage>
</organism>
<dbReference type="SUPFAM" id="SSF51735">
    <property type="entry name" value="NAD(P)-binding Rossmann-fold domains"/>
    <property type="match status" value="1"/>
</dbReference>
<dbReference type="Proteomes" id="UP001305779">
    <property type="component" value="Unassembled WGS sequence"/>
</dbReference>
<sequence>MIPLATVTAINAALINRQPLVAVFTGGTSGIDEYTIRYLAAHHGTTGKGLRVYIVGRNEQAAEKIIADCLKICPRGEFVFVKATDLSLLRDVDRTCEKIKELEKEKDGEGPRIDMLVMSHADLWFGGRRGMFQTAASAHETDRGSRDREGLDKTMSFLFYSRMRFIEQLLPLLRASTLPAHVVSIYGAGLEKKLPNWQPNNLSLRGADDDKIYSMSACRTHVTVMTTFFFERLAKQNPGKLSLVHEYPGLVMTPAFNNASHPWWFRLLWMILSPIIHLFRPVISAEETGERVLFSCSDRFPARSKGKTGDYATTTDG</sequence>
<keyword evidence="3" id="KW-1185">Reference proteome</keyword>
<dbReference type="PANTHER" id="PTHR47534:SF3">
    <property type="entry name" value="ALCOHOL DEHYDROGENASE-LIKE C-TERMINAL DOMAIN-CONTAINING PROTEIN"/>
    <property type="match status" value="1"/>
</dbReference>
<name>A0ABR0E608_ZASCE</name>
<dbReference type="InterPro" id="IPR052228">
    <property type="entry name" value="Sec_Metab_Biosynth_Oxidored"/>
</dbReference>
<evidence type="ECO:0000256" key="1">
    <source>
        <dbReference type="ARBA" id="ARBA00023002"/>
    </source>
</evidence>
<keyword evidence="1" id="KW-0560">Oxidoreductase</keyword>
<accession>A0ABR0E608</accession>
<gene>
    <name evidence="2" type="ORF">PRZ48_012643</name>
</gene>
<dbReference type="EMBL" id="JAXOVC010000010">
    <property type="protein sequence ID" value="KAK4496661.1"/>
    <property type="molecule type" value="Genomic_DNA"/>
</dbReference>
<protein>
    <submittedName>
        <fullName evidence="2">Uncharacterized protein</fullName>
    </submittedName>
</protein>
<comment type="caution">
    <text evidence="2">The sequence shown here is derived from an EMBL/GenBank/DDBJ whole genome shotgun (WGS) entry which is preliminary data.</text>
</comment>
<dbReference type="Gene3D" id="3.40.50.720">
    <property type="entry name" value="NAD(P)-binding Rossmann-like Domain"/>
    <property type="match status" value="1"/>
</dbReference>
<reference evidence="2 3" key="1">
    <citation type="journal article" date="2023" name="G3 (Bethesda)">
        <title>A chromosome-level genome assembly of Zasmidium syzygii isolated from banana leaves.</title>
        <authorList>
            <person name="van Westerhoven A.C."/>
            <person name="Mehrabi R."/>
            <person name="Talebi R."/>
            <person name="Steentjes M.B.F."/>
            <person name="Corcolon B."/>
            <person name="Chong P.A."/>
            <person name="Kema G.H.J."/>
            <person name="Seidl M.F."/>
        </authorList>
    </citation>
    <scope>NUCLEOTIDE SEQUENCE [LARGE SCALE GENOMIC DNA]</scope>
    <source>
        <strain evidence="2 3">P124</strain>
    </source>
</reference>
<evidence type="ECO:0000313" key="3">
    <source>
        <dbReference type="Proteomes" id="UP001305779"/>
    </source>
</evidence>
<proteinExistence type="predicted"/>